<name>A0A0L9UDK8_PHAAN</name>
<sequence>MHTTFILLCRREHHGRSWQQSTSCAGRRCLDVHGKWMQRQNEMVTAEGKKRVVSSWEGSTESTTFTLLILWNEK</sequence>
<dbReference type="Gramene" id="KOM40801">
    <property type="protein sequence ID" value="KOM40801"/>
    <property type="gene ID" value="LR48_Vigan04g099900"/>
</dbReference>
<evidence type="ECO:0000313" key="2">
    <source>
        <dbReference type="Proteomes" id="UP000053144"/>
    </source>
</evidence>
<accession>A0A0L9UDK8</accession>
<proteinExistence type="predicted"/>
<gene>
    <name evidence="1" type="ORF">LR48_Vigan04g099900</name>
</gene>
<evidence type="ECO:0000313" key="1">
    <source>
        <dbReference type="EMBL" id="KOM40801.1"/>
    </source>
</evidence>
<dbReference type="Proteomes" id="UP000053144">
    <property type="component" value="Chromosome 4"/>
</dbReference>
<protein>
    <submittedName>
        <fullName evidence="1">Uncharacterized protein</fullName>
    </submittedName>
</protein>
<dbReference type="EMBL" id="CM003374">
    <property type="protein sequence ID" value="KOM40801.1"/>
    <property type="molecule type" value="Genomic_DNA"/>
</dbReference>
<dbReference type="AlphaFoldDB" id="A0A0L9UDK8"/>
<organism evidence="1 2">
    <name type="scientific">Phaseolus angularis</name>
    <name type="common">Azuki bean</name>
    <name type="synonym">Vigna angularis</name>
    <dbReference type="NCBI Taxonomy" id="3914"/>
    <lineage>
        <taxon>Eukaryota</taxon>
        <taxon>Viridiplantae</taxon>
        <taxon>Streptophyta</taxon>
        <taxon>Embryophyta</taxon>
        <taxon>Tracheophyta</taxon>
        <taxon>Spermatophyta</taxon>
        <taxon>Magnoliopsida</taxon>
        <taxon>eudicotyledons</taxon>
        <taxon>Gunneridae</taxon>
        <taxon>Pentapetalae</taxon>
        <taxon>rosids</taxon>
        <taxon>fabids</taxon>
        <taxon>Fabales</taxon>
        <taxon>Fabaceae</taxon>
        <taxon>Papilionoideae</taxon>
        <taxon>50 kb inversion clade</taxon>
        <taxon>NPAAA clade</taxon>
        <taxon>indigoferoid/millettioid clade</taxon>
        <taxon>Phaseoleae</taxon>
        <taxon>Vigna</taxon>
    </lineage>
</organism>
<reference evidence="2" key="1">
    <citation type="journal article" date="2015" name="Proc. Natl. Acad. Sci. U.S.A.">
        <title>Genome sequencing of adzuki bean (Vigna angularis) provides insight into high starch and low fat accumulation and domestication.</title>
        <authorList>
            <person name="Yang K."/>
            <person name="Tian Z."/>
            <person name="Chen C."/>
            <person name="Luo L."/>
            <person name="Zhao B."/>
            <person name="Wang Z."/>
            <person name="Yu L."/>
            <person name="Li Y."/>
            <person name="Sun Y."/>
            <person name="Li W."/>
            <person name="Chen Y."/>
            <person name="Li Y."/>
            <person name="Zhang Y."/>
            <person name="Ai D."/>
            <person name="Zhao J."/>
            <person name="Shang C."/>
            <person name="Ma Y."/>
            <person name="Wu B."/>
            <person name="Wang M."/>
            <person name="Gao L."/>
            <person name="Sun D."/>
            <person name="Zhang P."/>
            <person name="Guo F."/>
            <person name="Wang W."/>
            <person name="Li Y."/>
            <person name="Wang J."/>
            <person name="Varshney R.K."/>
            <person name="Wang J."/>
            <person name="Ling H.Q."/>
            <person name="Wan P."/>
        </authorList>
    </citation>
    <scope>NUCLEOTIDE SEQUENCE</scope>
    <source>
        <strain evidence="2">cv. Jingnong 6</strain>
    </source>
</reference>